<keyword evidence="3" id="KW-1185">Reference proteome</keyword>
<dbReference type="InterPro" id="IPR012348">
    <property type="entry name" value="RNR-like"/>
</dbReference>
<dbReference type="Gene3D" id="1.10.620.20">
    <property type="entry name" value="Ribonucleotide Reductase, subunit A"/>
    <property type="match status" value="1"/>
</dbReference>
<dbReference type="EMBL" id="LJCO01000038">
    <property type="protein sequence ID" value="KPV44269.1"/>
    <property type="molecule type" value="Genomic_DNA"/>
</dbReference>
<dbReference type="InterPro" id="IPR000358">
    <property type="entry name" value="RNR_small_fam"/>
</dbReference>
<dbReference type="STRING" id="471514.AN477_08220"/>
<name>A0A0N8PPG6_9BACL</name>
<organism evidence="2 3">
    <name type="scientific">Alicyclobacillus ferrooxydans</name>
    <dbReference type="NCBI Taxonomy" id="471514"/>
    <lineage>
        <taxon>Bacteria</taxon>
        <taxon>Bacillati</taxon>
        <taxon>Bacillota</taxon>
        <taxon>Bacilli</taxon>
        <taxon>Bacillales</taxon>
        <taxon>Alicyclobacillaceae</taxon>
        <taxon>Alicyclobacillus</taxon>
    </lineage>
</organism>
<evidence type="ECO:0000256" key="1">
    <source>
        <dbReference type="ARBA" id="ARBA00001962"/>
    </source>
</evidence>
<comment type="caution">
    <text evidence="2">The sequence shown here is derived from an EMBL/GenBank/DDBJ whole genome shotgun (WGS) entry which is preliminary data.</text>
</comment>
<dbReference type="RefSeq" id="WP_054968687.1">
    <property type="nucleotide sequence ID" value="NZ_LJCO01000038.1"/>
</dbReference>
<accession>A0A0N8PPG6</accession>
<gene>
    <name evidence="2" type="ORF">AN477_08220</name>
</gene>
<dbReference type="SUPFAM" id="SSF47240">
    <property type="entry name" value="Ferritin-like"/>
    <property type="match status" value="1"/>
</dbReference>
<comment type="cofactor">
    <cofactor evidence="1">
        <name>Fe cation</name>
        <dbReference type="ChEBI" id="CHEBI:24875"/>
    </cofactor>
</comment>
<dbReference type="OrthoDB" id="5489780at2"/>
<evidence type="ECO:0000313" key="2">
    <source>
        <dbReference type="EMBL" id="KPV44269.1"/>
    </source>
</evidence>
<proteinExistence type="predicted"/>
<dbReference type="Pfam" id="PF00268">
    <property type="entry name" value="Ribonuc_red_sm"/>
    <property type="match status" value="1"/>
</dbReference>
<protein>
    <submittedName>
        <fullName evidence="2">Uncharacterized protein</fullName>
    </submittedName>
</protein>
<dbReference type="Proteomes" id="UP000050482">
    <property type="component" value="Unassembled WGS sequence"/>
</dbReference>
<reference evidence="2 3" key="1">
    <citation type="submission" date="2015-09" db="EMBL/GenBank/DDBJ databases">
        <title>Draft genome sequence of Alicyclobacillus ferrooxydans DSM 22381.</title>
        <authorList>
            <person name="Hemp J."/>
        </authorList>
    </citation>
    <scope>NUCLEOTIDE SEQUENCE [LARGE SCALE GENOMIC DNA]</scope>
    <source>
        <strain evidence="2 3">TC-34</strain>
    </source>
</reference>
<sequence length="321" mass="37014">MSEFLERIDVVDIDTLHRDYDVDKVIDYVHEGIEAPTGSYPLDLYRKYEAQRWNISDLSFEEDKKDWTDKMTPLQRDTFLRVATGFHHGERQVAVDIMPLIIAAPKDEHKVYMTSQMEDEARHTIFFDRFYREVVGFEATDLMDTLDQSYQYMTETFIGAFGYLAYISDQLRQRPHDKRLLVSAITNYHMWIEGVLALSVMKITLGFCKRNQILPGFHKGFLATTRDESRHVVFGMHLLQELLADDPSLKTAVYDTVVTMLIMGSTYTQPVDYTPLGVERDSVRDILITNLRKKLGMVGLPIPPELERMMQGVQPENAAGG</sequence>
<dbReference type="GO" id="GO:0016491">
    <property type="term" value="F:oxidoreductase activity"/>
    <property type="evidence" value="ECO:0007669"/>
    <property type="project" value="InterPro"/>
</dbReference>
<dbReference type="InterPro" id="IPR009078">
    <property type="entry name" value="Ferritin-like_SF"/>
</dbReference>
<dbReference type="GO" id="GO:0009263">
    <property type="term" value="P:deoxyribonucleotide biosynthetic process"/>
    <property type="evidence" value="ECO:0007669"/>
    <property type="project" value="InterPro"/>
</dbReference>
<evidence type="ECO:0000313" key="3">
    <source>
        <dbReference type="Proteomes" id="UP000050482"/>
    </source>
</evidence>
<dbReference type="PATRIC" id="fig|471514.4.peg.1944"/>
<dbReference type="AlphaFoldDB" id="A0A0N8PPG6"/>